<evidence type="ECO:0000256" key="4">
    <source>
        <dbReference type="ARBA" id="ARBA00022825"/>
    </source>
</evidence>
<evidence type="ECO:0000256" key="3">
    <source>
        <dbReference type="ARBA" id="ARBA00022801"/>
    </source>
</evidence>
<dbReference type="CDD" id="cd03146">
    <property type="entry name" value="GAT1_Peptidase_E"/>
    <property type="match status" value="1"/>
</dbReference>
<dbReference type="Gene3D" id="3.40.50.880">
    <property type="match status" value="1"/>
</dbReference>
<evidence type="ECO:0000313" key="5">
    <source>
        <dbReference type="EMBL" id="SVB20032.1"/>
    </source>
</evidence>
<reference evidence="5" key="1">
    <citation type="submission" date="2018-05" db="EMBL/GenBank/DDBJ databases">
        <authorList>
            <person name="Lanie J.A."/>
            <person name="Ng W.-L."/>
            <person name="Kazmierczak K.M."/>
            <person name="Andrzejewski T.M."/>
            <person name="Davidsen T.M."/>
            <person name="Wayne K.J."/>
            <person name="Tettelin H."/>
            <person name="Glass J.I."/>
            <person name="Rusch D."/>
            <person name="Podicherti R."/>
            <person name="Tsui H.-C.T."/>
            <person name="Winkler M.E."/>
        </authorList>
    </citation>
    <scope>NUCLEOTIDE SEQUENCE</scope>
</reference>
<keyword evidence="2" id="KW-0645">Protease</keyword>
<dbReference type="InterPro" id="IPR029062">
    <property type="entry name" value="Class_I_gatase-like"/>
</dbReference>
<dbReference type="GO" id="GO:0008236">
    <property type="term" value="F:serine-type peptidase activity"/>
    <property type="evidence" value="ECO:0007669"/>
    <property type="project" value="UniProtKB-KW"/>
</dbReference>
<keyword evidence="4" id="KW-0720">Serine protease</keyword>
<dbReference type="NCBIfam" id="NF003642">
    <property type="entry name" value="PRK05282.1"/>
    <property type="match status" value="1"/>
</dbReference>
<gene>
    <name evidence="5" type="ORF">METZ01_LOCUS172886</name>
</gene>
<sequence length="229" mass="25255">MLLSNSTNAGETYLGYPREEIRAFLGAEVRRVLFIPYAGVRFSYERYAEIVDEAFGDMGFGVEPIHSVSDPKSAVAQAEAIVVGGGNSFHLLYHLYAEDILDGIRARVLDGIPYIGWSAGANIACPTMRTTNDMPIIEPLSLASLNLVPFQVNPHYIDTHPLGHAGETRDERLAEFIEVNREVTVIGLREGTMLHVEGDTIRLTGDKPARIFRYACEPVDTMDVTDIIG</sequence>
<dbReference type="SUPFAM" id="SSF52317">
    <property type="entry name" value="Class I glutamine amidotransferase-like"/>
    <property type="match status" value="1"/>
</dbReference>
<protein>
    <recommendedName>
        <fullName evidence="6">Peptidase E</fullName>
    </recommendedName>
</protein>
<accession>A0A382C2N1</accession>
<evidence type="ECO:0000256" key="2">
    <source>
        <dbReference type="ARBA" id="ARBA00022670"/>
    </source>
</evidence>
<dbReference type="Pfam" id="PF03575">
    <property type="entry name" value="Peptidase_S51"/>
    <property type="match status" value="1"/>
</dbReference>
<comment type="similarity">
    <text evidence="1">Belongs to the peptidase S51 family.</text>
</comment>
<dbReference type="GO" id="GO:0006508">
    <property type="term" value="P:proteolysis"/>
    <property type="evidence" value="ECO:0007669"/>
    <property type="project" value="UniProtKB-KW"/>
</dbReference>
<dbReference type="PANTHER" id="PTHR20842:SF0">
    <property type="entry name" value="ALPHA-ASPARTYL DIPEPTIDASE"/>
    <property type="match status" value="1"/>
</dbReference>
<dbReference type="InterPro" id="IPR005320">
    <property type="entry name" value="Peptidase_S51"/>
</dbReference>
<evidence type="ECO:0000256" key="1">
    <source>
        <dbReference type="ARBA" id="ARBA00006534"/>
    </source>
</evidence>
<keyword evidence="3" id="KW-0378">Hydrolase</keyword>
<dbReference type="PANTHER" id="PTHR20842">
    <property type="entry name" value="PROTEASE S51 ALPHA-ASPARTYL DIPEPTIDASE"/>
    <property type="match status" value="1"/>
</dbReference>
<name>A0A382C2N1_9ZZZZ</name>
<evidence type="ECO:0008006" key="6">
    <source>
        <dbReference type="Google" id="ProtNLM"/>
    </source>
</evidence>
<proteinExistence type="inferred from homology"/>
<dbReference type="AlphaFoldDB" id="A0A382C2N1"/>
<dbReference type="EMBL" id="UINC01032413">
    <property type="protein sequence ID" value="SVB20032.1"/>
    <property type="molecule type" value="Genomic_DNA"/>
</dbReference>
<organism evidence="5">
    <name type="scientific">marine metagenome</name>
    <dbReference type="NCBI Taxonomy" id="408172"/>
    <lineage>
        <taxon>unclassified sequences</taxon>
        <taxon>metagenomes</taxon>
        <taxon>ecological metagenomes</taxon>
    </lineage>
</organism>